<dbReference type="EMBL" id="JAFNEN010000231">
    <property type="protein sequence ID" value="KAG8188764.1"/>
    <property type="molecule type" value="Genomic_DNA"/>
</dbReference>
<protein>
    <submittedName>
        <fullName evidence="1">Uncharacterized protein</fullName>
    </submittedName>
</protein>
<dbReference type="Proteomes" id="UP000827092">
    <property type="component" value="Unassembled WGS sequence"/>
</dbReference>
<sequence>MHRLRVSSRRRIIPWRQKADDTRVGTLSFSGAFFIANDPRENYTEYQWHVAHNGCGNFCCVYGAAVTVYMEGELSYYKCGKI</sequence>
<proteinExistence type="predicted"/>
<name>A0AAV6UXB7_9ARAC</name>
<evidence type="ECO:0000313" key="1">
    <source>
        <dbReference type="EMBL" id="KAG8188764.1"/>
    </source>
</evidence>
<comment type="caution">
    <text evidence="1">The sequence shown here is derived from an EMBL/GenBank/DDBJ whole genome shotgun (WGS) entry which is preliminary data.</text>
</comment>
<accession>A0AAV6UXB7</accession>
<gene>
    <name evidence="1" type="ORF">JTE90_012235</name>
</gene>
<reference evidence="1 2" key="1">
    <citation type="journal article" date="2022" name="Nat. Ecol. Evol.">
        <title>A masculinizing supergene underlies an exaggerated male reproductive morph in a spider.</title>
        <authorList>
            <person name="Hendrickx F."/>
            <person name="De Corte Z."/>
            <person name="Sonet G."/>
            <person name="Van Belleghem S.M."/>
            <person name="Kostlbacher S."/>
            <person name="Vangestel C."/>
        </authorList>
    </citation>
    <scope>NUCLEOTIDE SEQUENCE [LARGE SCALE GENOMIC DNA]</scope>
    <source>
        <strain evidence="1">W744_W776</strain>
    </source>
</reference>
<evidence type="ECO:0000313" key="2">
    <source>
        <dbReference type="Proteomes" id="UP000827092"/>
    </source>
</evidence>
<dbReference type="AlphaFoldDB" id="A0AAV6UXB7"/>
<keyword evidence="2" id="KW-1185">Reference proteome</keyword>
<organism evidence="1 2">
    <name type="scientific">Oedothorax gibbosus</name>
    <dbReference type="NCBI Taxonomy" id="931172"/>
    <lineage>
        <taxon>Eukaryota</taxon>
        <taxon>Metazoa</taxon>
        <taxon>Ecdysozoa</taxon>
        <taxon>Arthropoda</taxon>
        <taxon>Chelicerata</taxon>
        <taxon>Arachnida</taxon>
        <taxon>Araneae</taxon>
        <taxon>Araneomorphae</taxon>
        <taxon>Entelegynae</taxon>
        <taxon>Araneoidea</taxon>
        <taxon>Linyphiidae</taxon>
        <taxon>Erigoninae</taxon>
        <taxon>Oedothorax</taxon>
    </lineage>
</organism>